<dbReference type="GeneID" id="79806099"/>
<proteinExistence type="predicted"/>
<comment type="caution">
    <text evidence="1">The sequence shown here is derived from an EMBL/GenBank/DDBJ whole genome shotgun (WGS) entry which is preliminary data.</text>
</comment>
<organism evidence="1 2">
    <name type="scientific">Lactiplantibacillus paraplantarum</name>
    <dbReference type="NCBI Taxonomy" id="60520"/>
    <lineage>
        <taxon>Bacteria</taxon>
        <taxon>Bacillati</taxon>
        <taxon>Bacillota</taxon>
        <taxon>Bacilli</taxon>
        <taxon>Lactobacillales</taxon>
        <taxon>Lactobacillaceae</taxon>
        <taxon>Lactiplantibacillus</taxon>
    </lineage>
</organism>
<protein>
    <submittedName>
        <fullName evidence="1">Uncharacterized protein</fullName>
    </submittedName>
</protein>
<reference evidence="1 2" key="1">
    <citation type="submission" date="2019-01" db="EMBL/GenBank/DDBJ databases">
        <title>Draft genome sequence of Lactobacillus paraplantarum OSY-TC318, a Producer of the novel lantibiotic Paraplantaracin TC318.</title>
        <authorList>
            <person name="Hussein W.E."/>
            <person name="Huang E."/>
            <person name="Yousef A.E."/>
        </authorList>
    </citation>
    <scope>NUCLEOTIDE SEQUENCE [LARGE SCALE GENOMIC DNA]</scope>
    <source>
        <strain evidence="1 2">OSY-TC318</strain>
    </source>
</reference>
<dbReference type="RefSeq" id="WP_131509216.1">
    <property type="nucleotide sequence ID" value="NZ_CP118745.1"/>
</dbReference>
<evidence type="ECO:0000313" key="2">
    <source>
        <dbReference type="Proteomes" id="UP000292648"/>
    </source>
</evidence>
<sequence>MYYVIRKASIERKNVGLLGNVIDFGSAEHFEKVIQAKYICGTHHSDFLYPIRSKSYEQAHPCQTNLFIARGFGTKNITPFYGKSIVNGFYTDLFITSSQKEK</sequence>
<dbReference type="AlphaFoldDB" id="A0A4Q9Y8M0"/>
<name>A0A4Q9Y8M0_9LACO</name>
<dbReference type="Gene3D" id="3.40.50.11820">
    <property type="match status" value="1"/>
</dbReference>
<dbReference type="EMBL" id="SEHH01000009">
    <property type="protein sequence ID" value="TBX52798.1"/>
    <property type="molecule type" value="Genomic_DNA"/>
</dbReference>
<dbReference type="Proteomes" id="UP000292648">
    <property type="component" value="Unassembled WGS sequence"/>
</dbReference>
<dbReference type="InterPro" id="IPR043149">
    <property type="entry name" value="TagF_N"/>
</dbReference>
<evidence type="ECO:0000313" key="1">
    <source>
        <dbReference type="EMBL" id="TBX52798.1"/>
    </source>
</evidence>
<accession>A0A4Q9Y8M0</accession>
<gene>
    <name evidence="1" type="ORF">EUZ87_01250</name>
</gene>